<feature type="compositionally biased region" description="Low complexity" evidence="1">
    <location>
        <begin position="124"/>
        <end position="133"/>
    </location>
</feature>
<evidence type="ECO:0000313" key="3">
    <source>
        <dbReference type="Proteomes" id="UP001333110"/>
    </source>
</evidence>
<organism evidence="2 3">
    <name type="scientific">Mycteria americana</name>
    <name type="common">Wood stork</name>
    <dbReference type="NCBI Taxonomy" id="33587"/>
    <lineage>
        <taxon>Eukaryota</taxon>
        <taxon>Metazoa</taxon>
        <taxon>Chordata</taxon>
        <taxon>Craniata</taxon>
        <taxon>Vertebrata</taxon>
        <taxon>Euteleostomi</taxon>
        <taxon>Archelosauria</taxon>
        <taxon>Archosauria</taxon>
        <taxon>Dinosauria</taxon>
        <taxon>Saurischia</taxon>
        <taxon>Theropoda</taxon>
        <taxon>Coelurosauria</taxon>
        <taxon>Aves</taxon>
        <taxon>Neognathae</taxon>
        <taxon>Neoaves</taxon>
        <taxon>Aequornithes</taxon>
        <taxon>Ciconiiformes</taxon>
        <taxon>Ciconiidae</taxon>
        <taxon>Mycteria</taxon>
    </lineage>
</organism>
<sequence>MSPGSASQSATETPAAEGRAERCRATRGPPAPGRRSEAAGGHSGATGPQRPRPRHPTPPQAAARRPTAHARCDLPRVRASRVPGPPGGACAARPAAVLLPRPLRPDPSAAMRRAQRPAQRRVSRAAAAEGRGL</sequence>
<protein>
    <submittedName>
        <fullName evidence="2">Uncharacterized protein</fullName>
    </submittedName>
</protein>
<feature type="compositionally biased region" description="Polar residues" evidence="1">
    <location>
        <begin position="1"/>
        <end position="12"/>
    </location>
</feature>
<keyword evidence="3" id="KW-1185">Reference proteome</keyword>
<proteinExistence type="predicted"/>
<name>A0AAN7RUU4_MYCAM</name>
<dbReference type="AlphaFoldDB" id="A0AAN7RUU4"/>
<comment type="caution">
    <text evidence="2">The sequence shown here is derived from an EMBL/GenBank/DDBJ whole genome shotgun (WGS) entry which is preliminary data.</text>
</comment>
<dbReference type="Proteomes" id="UP001333110">
    <property type="component" value="Unassembled WGS sequence"/>
</dbReference>
<accession>A0AAN7RUU4</accession>
<dbReference type="EMBL" id="JAUNZN010000005">
    <property type="protein sequence ID" value="KAK4821344.1"/>
    <property type="molecule type" value="Genomic_DNA"/>
</dbReference>
<evidence type="ECO:0000256" key="1">
    <source>
        <dbReference type="SAM" id="MobiDB-lite"/>
    </source>
</evidence>
<feature type="region of interest" description="Disordered" evidence="1">
    <location>
        <begin position="1"/>
        <end position="133"/>
    </location>
</feature>
<reference evidence="2 3" key="1">
    <citation type="journal article" date="2023" name="J. Hered.">
        <title>Chromosome-level genome of the wood stork (Mycteria americana) provides insight into avian chromosome evolution.</title>
        <authorList>
            <person name="Flamio R. Jr."/>
            <person name="Ramstad K.M."/>
        </authorList>
    </citation>
    <scope>NUCLEOTIDE SEQUENCE [LARGE SCALE GENOMIC DNA]</scope>
    <source>
        <strain evidence="2">JAX WOST 10</strain>
    </source>
</reference>
<gene>
    <name evidence="2" type="ORF">QYF61_018249</name>
</gene>
<feature type="compositionally biased region" description="Basic residues" evidence="1">
    <location>
        <begin position="113"/>
        <end position="123"/>
    </location>
</feature>
<feature type="compositionally biased region" description="Low complexity" evidence="1">
    <location>
        <begin position="88"/>
        <end position="112"/>
    </location>
</feature>
<evidence type="ECO:0000313" key="2">
    <source>
        <dbReference type="EMBL" id="KAK4821344.1"/>
    </source>
</evidence>